<evidence type="ECO:0000256" key="3">
    <source>
        <dbReference type="ARBA" id="ARBA00023180"/>
    </source>
</evidence>
<evidence type="ECO:0000256" key="1">
    <source>
        <dbReference type="ARBA" id="ARBA00022729"/>
    </source>
</evidence>
<dbReference type="PROSITE" id="PS51470">
    <property type="entry name" value="FG_GAP"/>
    <property type="match status" value="1"/>
</dbReference>
<sequence>MNILSLALLGALPLAAAHSAEAAGESEFFDPAGSRLDRLGQAVAATSDLAIAGVKGNDDLGSNAGAAVVFDLATGTFLTKLTAPDGAAGDAFGSSVAAGGEVMVVGAPDDDDAGQGSGSAWLFSIHDWENPVKLTAPDGAPGDAFGNAVATDGQLAVVAAWKDGEEGEDLGSVHVFNATTGTWLRRLEASDGQTFDQFGASVAVANGLIAVGTPFSDPKGTDSGAVYLFDAASGQQLRKITAPDGSTGDAFGGSLALSQGLLVVGASNQDANDGDQIAAKGQAYLFQTPTGNHLATLADPQGQPGERFGISVAIGEQVVVGADMAAAGEILTAGAVLTFSREGDFLARYQRTAPAPADFLGQSVALGGDAVLAGTPQADTQGAQSGSLFSFSLSTGSLPPELALTLDGEDVILTWAPQAETSYTLWSSPDLVTWQKLAEDLSANSYRDTSALSAPQRFYRLTLQP</sequence>
<dbReference type="RefSeq" id="WP_200390012.1">
    <property type="nucleotide sequence ID" value="NZ_JAENIO010000001.1"/>
</dbReference>
<evidence type="ECO:0000313" key="5">
    <source>
        <dbReference type="EMBL" id="MBK1832580.1"/>
    </source>
</evidence>
<gene>
    <name evidence="5" type="ORF">JIN78_00790</name>
</gene>
<reference evidence="5" key="1">
    <citation type="submission" date="2021-01" db="EMBL/GenBank/DDBJ databases">
        <title>Modified the classification status of verrucomicrobia.</title>
        <authorList>
            <person name="Feng X."/>
        </authorList>
    </citation>
    <scope>NUCLEOTIDE SEQUENCE</scope>
    <source>
        <strain evidence="5">KCTC 12986</strain>
    </source>
</reference>
<evidence type="ECO:0000256" key="2">
    <source>
        <dbReference type="ARBA" id="ARBA00022737"/>
    </source>
</evidence>
<keyword evidence="6" id="KW-1185">Reference proteome</keyword>
<organism evidence="5 6">
    <name type="scientific">Roseibacillus ishigakijimensis</name>
    <dbReference type="NCBI Taxonomy" id="454146"/>
    <lineage>
        <taxon>Bacteria</taxon>
        <taxon>Pseudomonadati</taxon>
        <taxon>Verrucomicrobiota</taxon>
        <taxon>Verrucomicrobiia</taxon>
        <taxon>Verrucomicrobiales</taxon>
        <taxon>Verrucomicrobiaceae</taxon>
        <taxon>Roseibacillus</taxon>
    </lineage>
</organism>
<accession>A0A934VL73</accession>
<dbReference type="SUPFAM" id="SSF50965">
    <property type="entry name" value="Galactose oxidase, central domain"/>
    <property type="match status" value="1"/>
</dbReference>
<dbReference type="InterPro" id="IPR013517">
    <property type="entry name" value="FG-GAP"/>
</dbReference>
<name>A0A934VL73_9BACT</name>
<keyword evidence="1 4" id="KW-0732">Signal</keyword>
<feature type="signal peptide" evidence="4">
    <location>
        <begin position="1"/>
        <end position="22"/>
    </location>
</feature>
<protein>
    <submittedName>
        <fullName evidence="5">FG-GAP repeat protein</fullName>
    </submittedName>
</protein>
<dbReference type="InterPro" id="IPR013519">
    <property type="entry name" value="Int_alpha_beta-p"/>
</dbReference>
<evidence type="ECO:0000313" key="6">
    <source>
        <dbReference type="Proteomes" id="UP000604083"/>
    </source>
</evidence>
<dbReference type="Gene3D" id="2.130.10.130">
    <property type="entry name" value="Integrin alpha, N-terminal"/>
    <property type="match status" value="2"/>
</dbReference>
<dbReference type="SMART" id="SM00191">
    <property type="entry name" value="Int_alpha"/>
    <property type="match status" value="4"/>
</dbReference>
<dbReference type="EMBL" id="JAENIO010000001">
    <property type="protein sequence ID" value="MBK1832580.1"/>
    <property type="molecule type" value="Genomic_DNA"/>
</dbReference>
<dbReference type="InterPro" id="IPR011043">
    <property type="entry name" value="Gal_Oxase/kelch_b-propeller"/>
</dbReference>
<dbReference type="Proteomes" id="UP000604083">
    <property type="component" value="Unassembled WGS sequence"/>
</dbReference>
<dbReference type="InterPro" id="IPR028994">
    <property type="entry name" value="Integrin_alpha_N"/>
</dbReference>
<keyword evidence="3" id="KW-0325">Glycoprotein</keyword>
<dbReference type="PANTHER" id="PTHR36220">
    <property type="entry name" value="UNNAMED PRODUCT"/>
    <property type="match status" value="1"/>
</dbReference>
<dbReference type="Pfam" id="PF14312">
    <property type="entry name" value="FG-GAP_2"/>
    <property type="match status" value="4"/>
</dbReference>
<evidence type="ECO:0000256" key="4">
    <source>
        <dbReference type="SAM" id="SignalP"/>
    </source>
</evidence>
<proteinExistence type="predicted"/>
<feature type="chain" id="PRO_5038002941" evidence="4">
    <location>
        <begin position="23"/>
        <end position="465"/>
    </location>
</feature>
<dbReference type="PANTHER" id="PTHR36220:SF1">
    <property type="entry name" value="GAMMA TUBULIN COMPLEX COMPONENT C-TERMINAL DOMAIN-CONTAINING PROTEIN"/>
    <property type="match status" value="1"/>
</dbReference>
<keyword evidence="2" id="KW-0677">Repeat</keyword>
<comment type="caution">
    <text evidence="5">The sequence shown here is derived from an EMBL/GenBank/DDBJ whole genome shotgun (WGS) entry which is preliminary data.</text>
</comment>
<dbReference type="AlphaFoldDB" id="A0A934VL73"/>